<dbReference type="InterPro" id="IPR036291">
    <property type="entry name" value="NAD(P)-bd_dom_sf"/>
</dbReference>
<dbReference type="RefSeq" id="XP_001024602.1">
    <property type="nucleotide sequence ID" value="XM_001024602.1"/>
</dbReference>
<dbReference type="InterPro" id="IPR016040">
    <property type="entry name" value="NAD(P)-bd_dom"/>
</dbReference>
<dbReference type="eggNOG" id="KOG4288">
    <property type="taxonomic scope" value="Eukaryota"/>
</dbReference>
<evidence type="ECO:0000313" key="3">
    <source>
        <dbReference type="Proteomes" id="UP000009168"/>
    </source>
</evidence>
<evidence type="ECO:0000313" key="2">
    <source>
        <dbReference type="EMBL" id="EAS04357.1"/>
    </source>
</evidence>
<dbReference type="EMBL" id="GG662449">
    <property type="protein sequence ID" value="EAS04357.1"/>
    <property type="molecule type" value="Genomic_DNA"/>
</dbReference>
<accession>I7MM85</accession>
<dbReference type="PANTHER" id="PTHR12126:SF15">
    <property type="entry name" value="NAD(P)-BINDING DOMAIN-CONTAINING PROTEIN"/>
    <property type="match status" value="1"/>
</dbReference>
<proteinExistence type="predicted"/>
<dbReference type="PANTHER" id="PTHR12126">
    <property type="entry name" value="NADH-UBIQUINONE OXIDOREDUCTASE 39 KDA SUBUNIT-RELATED"/>
    <property type="match status" value="1"/>
</dbReference>
<dbReference type="GO" id="GO:0044877">
    <property type="term" value="F:protein-containing complex binding"/>
    <property type="evidence" value="ECO:0007669"/>
    <property type="project" value="TreeGrafter"/>
</dbReference>
<dbReference type="KEGG" id="tet:TTHERM_00301740"/>
<gene>
    <name evidence="2" type="ORF">TTHERM_00301740</name>
</gene>
<dbReference type="Gene3D" id="3.40.50.720">
    <property type="entry name" value="NAD(P)-binding Rossmann-like Domain"/>
    <property type="match status" value="1"/>
</dbReference>
<dbReference type="AlphaFoldDB" id="I7MM85"/>
<reference evidence="3" key="1">
    <citation type="journal article" date="2006" name="PLoS Biol.">
        <title>Macronuclear genome sequence of the ciliate Tetrahymena thermophila, a model eukaryote.</title>
        <authorList>
            <person name="Eisen J.A."/>
            <person name="Coyne R.S."/>
            <person name="Wu M."/>
            <person name="Wu D."/>
            <person name="Thiagarajan M."/>
            <person name="Wortman J.R."/>
            <person name="Badger J.H."/>
            <person name="Ren Q."/>
            <person name="Amedeo P."/>
            <person name="Jones K.M."/>
            <person name="Tallon L.J."/>
            <person name="Delcher A.L."/>
            <person name="Salzberg S.L."/>
            <person name="Silva J.C."/>
            <person name="Haas B.J."/>
            <person name="Majoros W.H."/>
            <person name="Farzad M."/>
            <person name="Carlton J.M."/>
            <person name="Smith R.K. Jr."/>
            <person name="Garg J."/>
            <person name="Pearlman R.E."/>
            <person name="Karrer K.M."/>
            <person name="Sun L."/>
            <person name="Manning G."/>
            <person name="Elde N.C."/>
            <person name="Turkewitz A.P."/>
            <person name="Asai D.J."/>
            <person name="Wilkes D.E."/>
            <person name="Wang Y."/>
            <person name="Cai H."/>
            <person name="Collins K."/>
            <person name="Stewart B.A."/>
            <person name="Lee S.R."/>
            <person name="Wilamowska K."/>
            <person name="Weinberg Z."/>
            <person name="Ruzzo W.L."/>
            <person name="Wloga D."/>
            <person name="Gaertig J."/>
            <person name="Frankel J."/>
            <person name="Tsao C.-C."/>
            <person name="Gorovsky M.A."/>
            <person name="Keeling P.J."/>
            <person name="Waller R.F."/>
            <person name="Patron N.J."/>
            <person name="Cherry J.M."/>
            <person name="Stover N.A."/>
            <person name="Krieger C.J."/>
            <person name="del Toro C."/>
            <person name="Ryder H.F."/>
            <person name="Williamson S.C."/>
            <person name="Barbeau R.A."/>
            <person name="Hamilton E.P."/>
            <person name="Orias E."/>
        </authorList>
    </citation>
    <scope>NUCLEOTIDE SEQUENCE [LARGE SCALE GENOMIC DNA]</scope>
    <source>
        <strain evidence="3">SB210</strain>
    </source>
</reference>
<sequence>MLVGKNLCLIGGSGYVGSAIAKKAQKLGAQVTCISRRGAPITRQDWQQNINYVQADVTDPEKISQNLEKADAVINTVGTLIDTSFTQGKKPGDYGTYEHLNRDVAINIANKLESFKKYKKIVYLSSAAPPPFINRYITTKQEAEEHLLSLTHVKSTILRPGFIYSFQERWWSLIVRYECDAWNYLHTKLMENVPQNSVMKDVVEKFYVERSVLLKDVVNASLYSAVNKETDGLRLTNEDIEKYSEIFEKK</sequence>
<dbReference type="Proteomes" id="UP000009168">
    <property type="component" value="Unassembled WGS sequence"/>
</dbReference>
<evidence type="ECO:0000259" key="1">
    <source>
        <dbReference type="Pfam" id="PF13460"/>
    </source>
</evidence>
<dbReference type="Pfam" id="PF13460">
    <property type="entry name" value="NAD_binding_10"/>
    <property type="match status" value="1"/>
</dbReference>
<name>I7MM85_TETTS</name>
<dbReference type="OrthoDB" id="276721at2759"/>
<dbReference type="GeneID" id="7832429"/>
<dbReference type="GO" id="GO:0005739">
    <property type="term" value="C:mitochondrion"/>
    <property type="evidence" value="ECO:0007669"/>
    <property type="project" value="TreeGrafter"/>
</dbReference>
<keyword evidence="3" id="KW-1185">Reference proteome</keyword>
<dbReference type="OMA" id="TREVNWI"/>
<organism evidence="2 3">
    <name type="scientific">Tetrahymena thermophila (strain SB210)</name>
    <dbReference type="NCBI Taxonomy" id="312017"/>
    <lineage>
        <taxon>Eukaryota</taxon>
        <taxon>Sar</taxon>
        <taxon>Alveolata</taxon>
        <taxon>Ciliophora</taxon>
        <taxon>Intramacronucleata</taxon>
        <taxon>Oligohymenophorea</taxon>
        <taxon>Hymenostomatida</taxon>
        <taxon>Tetrahymenina</taxon>
        <taxon>Tetrahymenidae</taxon>
        <taxon>Tetrahymena</taxon>
    </lineage>
</organism>
<dbReference type="InterPro" id="IPR051207">
    <property type="entry name" value="ComplexI_NDUFA9_subunit"/>
</dbReference>
<dbReference type="STRING" id="312017.I7MM85"/>
<dbReference type="SUPFAM" id="SSF51735">
    <property type="entry name" value="NAD(P)-binding Rossmann-fold domains"/>
    <property type="match status" value="1"/>
</dbReference>
<feature type="domain" description="NAD(P)-binding" evidence="1">
    <location>
        <begin position="11"/>
        <end position="164"/>
    </location>
</feature>
<protein>
    <submittedName>
        <fullName evidence="2">NAD-dependent epimerase/dehydratase family protein</fullName>
    </submittedName>
</protein>
<dbReference type="HOGENOM" id="CLU_1096031_0_0_1"/>
<dbReference type="InParanoid" id="I7MM85"/>